<gene>
    <name evidence="3" type="ORF">PLANPX_3886</name>
</gene>
<sequence>MSITVKEKEHWKERIAQKIERAITELLEKSDPRYMEQVSLQAREKAIEALGGTQLLSDLNALSEQEDAVQKEIENTQQKLADLAKRAGIKAVARYYGSRDNIETWEKAVATRQAISERELLSKDALGQQVLKLRGEQEALLDTVWLSTSPLQIRELWKNVTELVSGELPELQKKVLSTSPPSGHAKGTSDQSGSRD</sequence>
<feature type="coiled-coil region" evidence="1">
    <location>
        <begin position="59"/>
        <end position="86"/>
    </location>
</feature>
<protein>
    <submittedName>
        <fullName evidence="3">Uncharacterized protein</fullName>
    </submittedName>
</protein>
<evidence type="ECO:0000313" key="4">
    <source>
        <dbReference type="Proteomes" id="UP000326837"/>
    </source>
</evidence>
<name>A0A5K7XBS9_9BACT</name>
<evidence type="ECO:0000256" key="1">
    <source>
        <dbReference type="SAM" id="Coils"/>
    </source>
</evidence>
<reference evidence="4" key="1">
    <citation type="submission" date="2019-10" db="EMBL/GenBank/DDBJ databases">
        <title>Lacipirellula parvula gen. nov., sp. nov., representing a lineage of planctomycetes widespread in freshwater anoxic habitats, and description of the family Lacipirellulaceae.</title>
        <authorList>
            <person name="Dedysh S.N."/>
            <person name="Kulichevskaya I.S."/>
            <person name="Beletsky A.V."/>
            <person name="Rakitin A.L."/>
            <person name="Mardanov A.V."/>
            <person name="Ivanova A.A."/>
            <person name="Saltykova V.X."/>
            <person name="Rijpstra W.I.C."/>
            <person name="Sinninghe Damste J.S."/>
            <person name="Ravin N.V."/>
        </authorList>
    </citation>
    <scope>NUCLEOTIDE SEQUENCE [LARGE SCALE GENOMIC DNA]</scope>
    <source>
        <strain evidence="4">PX69</strain>
    </source>
</reference>
<dbReference type="Proteomes" id="UP000326837">
    <property type="component" value="Chromosome"/>
</dbReference>
<proteinExistence type="predicted"/>
<accession>A0A5K7XBS9</accession>
<organism evidence="3 4">
    <name type="scientific">Lacipirellula parvula</name>
    <dbReference type="NCBI Taxonomy" id="2650471"/>
    <lineage>
        <taxon>Bacteria</taxon>
        <taxon>Pseudomonadati</taxon>
        <taxon>Planctomycetota</taxon>
        <taxon>Planctomycetia</taxon>
        <taxon>Pirellulales</taxon>
        <taxon>Lacipirellulaceae</taxon>
        <taxon>Lacipirellula</taxon>
    </lineage>
</organism>
<dbReference type="KEGG" id="lpav:PLANPX_3886"/>
<dbReference type="RefSeq" id="WP_152099883.1">
    <property type="nucleotide sequence ID" value="NZ_AP021861.1"/>
</dbReference>
<feature type="region of interest" description="Disordered" evidence="2">
    <location>
        <begin position="172"/>
        <end position="196"/>
    </location>
</feature>
<evidence type="ECO:0000313" key="3">
    <source>
        <dbReference type="EMBL" id="BBO34274.1"/>
    </source>
</evidence>
<keyword evidence="4" id="KW-1185">Reference proteome</keyword>
<dbReference type="AlphaFoldDB" id="A0A5K7XBS9"/>
<dbReference type="EMBL" id="AP021861">
    <property type="protein sequence ID" value="BBO34274.1"/>
    <property type="molecule type" value="Genomic_DNA"/>
</dbReference>
<keyword evidence="1" id="KW-0175">Coiled coil</keyword>
<evidence type="ECO:0000256" key="2">
    <source>
        <dbReference type="SAM" id="MobiDB-lite"/>
    </source>
</evidence>